<accession>A0A8J2MMM3</accession>
<evidence type="ECO:0000256" key="4">
    <source>
        <dbReference type="SAM" id="SignalP"/>
    </source>
</evidence>
<keyword evidence="2" id="KW-0719">Serine esterase</keyword>
<dbReference type="Proteomes" id="UP000746747">
    <property type="component" value="Unassembled WGS sequence"/>
</dbReference>
<evidence type="ECO:0000313" key="7">
    <source>
        <dbReference type="Proteomes" id="UP000746747"/>
    </source>
</evidence>
<evidence type="ECO:0000313" key="6">
    <source>
        <dbReference type="EMBL" id="CAG9533805.1"/>
    </source>
</evidence>
<gene>
    <name evidence="6" type="ORF">CJOHNSTONI_LOCUS3999</name>
</gene>
<dbReference type="InterPro" id="IPR050654">
    <property type="entry name" value="AChE-related_enzymes"/>
</dbReference>
<feature type="chain" id="PRO_5035227498" description="Carboxylesterase type B domain-containing protein" evidence="4">
    <location>
        <begin position="21"/>
        <end position="92"/>
    </location>
</feature>
<dbReference type="GO" id="GO:0005615">
    <property type="term" value="C:extracellular space"/>
    <property type="evidence" value="ECO:0007669"/>
    <property type="project" value="TreeGrafter"/>
</dbReference>
<feature type="signal peptide" evidence="4">
    <location>
        <begin position="1"/>
        <end position="20"/>
    </location>
</feature>
<comment type="caution">
    <text evidence="6">The sequence shown here is derived from an EMBL/GenBank/DDBJ whole genome shotgun (WGS) entry which is preliminary data.</text>
</comment>
<keyword evidence="4" id="KW-0732">Signal</keyword>
<dbReference type="Gene3D" id="3.40.50.1820">
    <property type="entry name" value="alpha/beta hydrolase"/>
    <property type="match status" value="1"/>
</dbReference>
<dbReference type="Pfam" id="PF00135">
    <property type="entry name" value="COesterase"/>
    <property type="match status" value="1"/>
</dbReference>
<dbReference type="GO" id="GO:0005886">
    <property type="term" value="C:plasma membrane"/>
    <property type="evidence" value="ECO:0007669"/>
    <property type="project" value="TreeGrafter"/>
</dbReference>
<dbReference type="PANTHER" id="PTHR43918">
    <property type="entry name" value="ACETYLCHOLINESTERASE"/>
    <property type="match status" value="1"/>
</dbReference>
<dbReference type="PANTHER" id="PTHR43918:SF12">
    <property type="entry name" value="ACETYLCHOLINESTERASE 1"/>
    <property type="match status" value="1"/>
</dbReference>
<dbReference type="OrthoDB" id="19653at2759"/>
<protein>
    <recommendedName>
        <fullName evidence="5">Carboxylesterase type B domain-containing protein</fullName>
    </recommendedName>
</protein>
<keyword evidence="7" id="KW-1185">Reference proteome</keyword>
<dbReference type="AlphaFoldDB" id="A0A8J2MMM3"/>
<dbReference type="SUPFAM" id="SSF53474">
    <property type="entry name" value="alpha/beta-Hydrolases"/>
    <property type="match status" value="1"/>
</dbReference>
<evidence type="ECO:0000256" key="2">
    <source>
        <dbReference type="ARBA" id="ARBA00022487"/>
    </source>
</evidence>
<feature type="domain" description="Carboxylesterase type B" evidence="5">
    <location>
        <begin position="23"/>
        <end position="87"/>
    </location>
</feature>
<dbReference type="GO" id="GO:0003990">
    <property type="term" value="F:acetylcholinesterase activity"/>
    <property type="evidence" value="ECO:0007669"/>
    <property type="project" value="TreeGrafter"/>
</dbReference>
<reference evidence="6" key="1">
    <citation type="submission" date="2021-09" db="EMBL/GenBank/DDBJ databases">
        <authorList>
            <consortium name="Pathogen Informatics"/>
        </authorList>
    </citation>
    <scope>NUCLEOTIDE SEQUENCE</scope>
</reference>
<evidence type="ECO:0000256" key="3">
    <source>
        <dbReference type="ARBA" id="ARBA00022801"/>
    </source>
</evidence>
<dbReference type="InterPro" id="IPR002018">
    <property type="entry name" value="CarbesteraseB"/>
</dbReference>
<comment type="similarity">
    <text evidence="1">Belongs to the type-B carboxylesterase/lipase family.</text>
</comment>
<evidence type="ECO:0000259" key="5">
    <source>
        <dbReference type="Pfam" id="PF00135"/>
    </source>
</evidence>
<keyword evidence="3" id="KW-0378">Hydrolase</keyword>
<dbReference type="GO" id="GO:0019695">
    <property type="term" value="P:choline metabolic process"/>
    <property type="evidence" value="ECO:0007669"/>
    <property type="project" value="TreeGrafter"/>
</dbReference>
<dbReference type="EMBL" id="CAKAEH010001270">
    <property type="protein sequence ID" value="CAG9533805.1"/>
    <property type="molecule type" value="Genomic_DNA"/>
</dbReference>
<organism evidence="6 7">
    <name type="scientific">Cercopithifilaria johnstoni</name>
    <dbReference type="NCBI Taxonomy" id="2874296"/>
    <lineage>
        <taxon>Eukaryota</taxon>
        <taxon>Metazoa</taxon>
        <taxon>Ecdysozoa</taxon>
        <taxon>Nematoda</taxon>
        <taxon>Chromadorea</taxon>
        <taxon>Rhabditida</taxon>
        <taxon>Spirurina</taxon>
        <taxon>Spiruromorpha</taxon>
        <taxon>Filarioidea</taxon>
        <taxon>Onchocercidae</taxon>
        <taxon>Cercopithifilaria</taxon>
    </lineage>
</organism>
<proteinExistence type="inferred from homology"/>
<sequence>MEIILHFLTLITLFLKPVVNQRVTLHDGSPIFGHEVYSENGKLVTEFLGIPFGEPPIGQLRFRKPKPKQPWRTPFNATKMPNACMQIFSFNN</sequence>
<name>A0A8J2MMM3_9BILA</name>
<dbReference type="InterPro" id="IPR029058">
    <property type="entry name" value="AB_hydrolase_fold"/>
</dbReference>
<evidence type="ECO:0000256" key="1">
    <source>
        <dbReference type="ARBA" id="ARBA00005964"/>
    </source>
</evidence>
<dbReference type="GO" id="GO:0006581">
    <property type="term" value="P:acetylcholine catabolic process"/>
    <property type="evidence" value="ECO:0007669"/>
    <property type="project" value="TreeGrafter"/>
</dbReference>